<reference evidence="3 4" key="1">
    <citation type="journal article" date="2015" name="PLoS Pathog.">
        <title>Leptomonas seymouri: Adaptations to the Dixenous Life Cycle Analyzed by Genome Sequencing, Transcriptome Profiling and Co-infection with Leishmania donovani.</title>
        <authorList>
            <person name="Kraeva N."/>
            <person name="Butenko A."/>
            <person name="Hlavacova J."/>
            <person name="Kostygov A."/>
            <person name="Myskova J."/>
            <person name="Grybchuk D."/>
            <person name="Lestinova T."/>
            <person name="Votypka J."/>
            <person name="Volf P."/>
            <person name="Opperdoes F."/>
            <person name="Flegontov P."/>
            <person name="Lukes J."/>
            <person name="Yurchenko V."/>
        </authorList>
    </citation>
    <scope>NUCLEOTIDE SEQUENCE [LARGE SCALE GENOMIC DNA]</scope>
    <source>
        <strain evidence="3 4">ATCC 30220</strain>
    </source>
</reference>
<feature type="compositionally biased region" description="Polar residues" evidence="2">
    <location>
        <begin position="991"/>
        <end position="1000"/>
    </location>
</feature>
<dbReference type="InterPro" id="IPR032675">
    <property type="entry name" value="LRR_dom_sf"/>
</dbReference>
<dbReference type="SUPFAM" id="SSF52047">
    <property type="entry name" value="RNI-like"/>
    <property type="match status" value="1"/>
</dbReference>
<feature type="region of interest" description="Disordered" evidence="2">
    <location>
        <begin position="1066"/>
        <end position="1101"/>
    </location>
</feature>
<dbReference type="InterPro" id="IPR036375">
    <property type="entry name" value="Hemopexin-like_dom_sf"/>
</dbReference>
<evidence type="ECO:0000313" key="3">
    <source>
        <dbReference type="EMBL" id="KPI84092.1"/>
    </source>
</evidence>
<name>A0A0N1I0A1_LEPSE</name>
<dbReference type="OrthoDB" id="272658at2759"/>
<feature type="compositionally biased region" description="Basic residues" evidence="2">
    <location>
        <begin position="3348"/>
        <end position="3359"/>
    </location>
</feature>
<comment type="caution">
    <text evidence="3">The sequence shown here is derived from an EMBL/GenBank/DDBJ whole genome shotgun (WGS) entry which is preliminary data.</text>
</comment>
<dbReference type="Gene3D" id="3.80.10.10">
    <property type="entry name" value="Ribonuclease Inhibitor"/>
    <property type="match status" value="1"/>
</dbReference>
<feature type="repeat" description="Hemopexin" evidence="1">
    <location>
        <begin position="1176"/>
        <end position="1226"/>
    </location>
</feature>
<feature type="region of interest" description="Disordered" evidence="2">
    <location>
        <begin position="1533"/>
        <end position="1594"/>
    </location>
</feature>
<accession>A0A0N1I0A1</accession>
<keyword evidence="4" id="KW-1185">Reference proteome</keyword>
<feature type="region of interest" description="Disordered" evidence="2">
    <location>
        <begin position="940"/>
        <end position="1007"/>
    </location>
</feature>
<feature type="compositionally biased region" description="Low complexity" evidence="2">
    <location>
        <begin position="980"/>
        <end position="990"/>
    </location>
</feature>
<dbReference type="EMBL" id="LJSK01000290">
    <property type="protein sequence ID" value="KPI84092.1"/>
    <property type="molecule type" value="Genomic_DNA"/>
</dbReference>
<dbReference type="VEuPathDB" id="TriTrypDB:Lsey_0290_0010"/>
<sequence length="3921" mass="420307">MSATASLAAERPPFSSCELLGAKEAGLFYENACSREGLHVHSTFLKQLLLGSVLIQFENGYLGGNGISPIVQTLQRIPLRALLLSKCALSAEDIKLLCVGLAAHPQLEKIDVRGVTLTVGGAKELQHLAVCNTNITEILMDEGLPKYVAIQQQCQRNAQAASLETSACVVCGAGVHMSTRASCETLVLHFIMGRLKPQSCSISAACMTMLCSALQQCVDRNDGILSVCGATCAETLAEDLCRCVWSVSKALVWKMPFDIPKTPFLRVFLFHKQAQFQRDTSTLEASSNLPKSFFQPGPVDARSEECWRTKKPRKDIEEFFDNGTGRDVASCTICGQPGVCSTDGATWLLRTLQIDMEEHGVSVTPAALLRLCRIFAAHACVRPCSRRCLRHLVRYALYGYGGVNCSYVGGFPPLTSILGGVLECLQLPLVDFTVVDIATETVQDVGNEEINCALTVASAVSDTDGLEMDPYLIFSIGRQLRKMSAQSIGVDLASVCEAARLVGCLPEEASPYKRSCGNADSADVADGASVATAAPPVRDLIADWSAWSTASGHATVKRWLHTAFAHRRQRVCAIDGPHRDLFDNIRAALWALRHQSRSVLVTLKVSVSWLSLKDGVVPLGTSCRTHGFCTTVKVIGQSTRSNTVYLILQCPLGKHVGHNGFLYMPKTVFLQCVRGLAFVFADAVTMEYREAGWRASLYAKKLVGPALGLPRDFCVQRLRQLFVYVFSYAHGRRCMEGAAWNLVGSRVSVEELRRLFGEDQLPSPLAFLRDALDLALLDSSTTVSGGQRNEACSANRTYCERVLFSSRYASQLLFYFSEILGSGRWLQQALEATATVQAQPVPVGSAPPNVINAGPRQKVSPLRGGTAAASTREDSRNSDGAGYTWNWQTLGSVPELCLLSCEPALVADAVAMIDETPVPAKVARKKGNVQAVTAASVVAGDKASTSRLPKPPKSQSPAQLSSRRHVSVVPSAPNEPSPSSPNSTVTTSRSAFTGKSTQPTEKAPANAATVNTASIVGSGLPTAQQDKVQNRLQNEWRTERALLAARMEDATRLGVGEFLYRRTPATPIESSPLSEAETNTPKKLRSAHNSNDNAGSSSGFQDAHDGDIPAHLLGKPWLVIPVELGECNGGGEAALPDLHLLFIGNSVSVYSMHNSRLLCHPTLMSADALMAEFPFATGVDAATLSPVNANLAFFFSGRDWLLFDLKLMECVDGPYPLSMHGQFRKLPAAFHEGVDGVIAIPNSSKMVFFRGFSYVVFDVLMRRCVGGVGLLHLPLPSTAERDAYTEGLLLSVNASTYESPLSHKEEKDDDPLYAAFSASRPFAAFNQTAADSARGKAAALRSGRSVEADNDTMSDGGVPPTSCPLHITPELQRLLGTAPMSWFMVRNSTPAASAGPVAAAAEQSISHWLVNRRGEVVEVEWELKTILGENTAIGDGAELTSKGAAPQWELRCRNENPAVPVSQPPFSNLPLVFRQSSPNALPVLCALAVNKNFALEDHYQETTGYAHDSTKGGCASPASSKLELFDPECGLRAPSSVTMDSGTRGGRFSSPSSPTAMDSPTSANRHGASSSCAEDLPEAAPMTTTSTAGNEADASDTMIMSSLAWSSVAQRMPLALSRIGPATAAREGSGSIAAAAACRGWGREVLLYEGGSTVGLVASQQGGKDRAEGGGADGGLGAAYLMGEQPGKAACPRHFIEYDLGLSAPRRSFSALLLVLDTSLLPPVLLQLAPLVATVECSIEGEVHFPQAVLRIAGPVTAAKWGGGPLSMEPEAARFWRLRFETPIPAALGIVRLFWFEAPRGSPHHSMPSVALPSCVTLPLVVRAVDANCPTNEGIAAGGGDGVPPVSVEAECVLASPELLLRSENALPVIVDNPSARARGWYGYHTAFPLLGQRSSTCRMCCGASFLEVCLEKSRDSNSTVRGGACDAGLSPSPMPQCFTDHRSFAGLPYPFALGWDANFYPSPREHPGLLCLIRGDTMVEWDMEEGRACSSAMEWRKSVLCEGLSATPIARVIAAFNCWLETDGNVVAFLYEPSSASLSCEVQYLEYDLLRREVVRGPVKLATHLRTRYGASLPSPLSEHTLLTVLCSPLAPSTLYLFYERMVQVLSVKSPGATEAPLEASTHAVSMTESPVFYAVLLQMPTWGSRQRRCHITLDLASLLMLPPLTPANDDDDDVGGEHEGVLIAGMQLVSSGGRSGCATCWRVQCSEHGRIWEDVAVHRQHAGERVVGETKWVPRAAGRCCRARFWRFQRISCSGCSEGREAVRDSSDDYFQSYSQLRLLSIPRRRCLQAPIRVSGTDVGASSTDACGSFFTKGTRAMKLALRRRADDSITASPFAGGNGVYELVWDYGLSLIVLSGLTFTVENKPANAQLKWTLYGSTATETAQWDPVATTTVTSDATRYSLSWVPNGWYRYWCLACEATWIPNHSGDSHGLPASLILSAFHVYDYEGPLVSLQHATGAFLPATSLLWPSARKCFSEPSDLASAANHCVLLSRIADALTWCKIDFLVGGDCSAGVVAEWSADAAEWFTVDLATFSINGDMRDKVQETVLSWQCCGPKRLWRIRVLGITSDMSFLPLGLHLGTSPAEHLVKLSPKALLFDASAQLQLVACTPAPSRRASVQMTADKRSSLGSSVVAAGTSVVAAAAAGGGVGGGAATTDLCLESPKRFIGVRAALPSLSSRYAVEYLGLDGASWISAAVLEARADTEKELLWALLNSEAWAPSVTTAATSTSAVMPQRSLVASVWWDGASVPPSTQWRLRPLSKDGSSSASSQQPQQQKAHTVEWFAEIGTVTKVVDTSDMSGVRVNTTGFNEVQPPHYLSGSERAAFTTVAGRAEAKAQPVLQCVLEPSCGESLPSISAVRTVTWSFISPVQFDQLSLRLCATLQTGETSDEEEVQSKAAVQNLWVETSDNGEDFVVVGHALWGPTDTAIVLTWEEVPPAAFWRLRLSAVVAASTSPSPPPPLPRYLLEISAARWGIRRCSPGLTAQVCTTPLGGFTNTAYRAWLTDRFNHEAAFMRDCQEAFDEARSVESKLRTEEELSASAMVAVAVQRMRVKYQKFIQKTAKLAARQFRISAADDKAAASAVTANAIANYNSTNSENAIPVHSSSSSLPHPAYARWLSPAHASSDVMFLLLESAASPLLGGEKLMQLAELVSCPLAFRDAFKFTKKGARWFYPCLEVIGQMAQEWCGFPPESVCASFSVYWSLSSALQRRRDVLLVPKDLILPLSEHVASPLVVVQINEVHWLPSKHFPGVPFLYATNFNDRPTTVVFALNDVVFTPPYALGVPSAKESQALTSAYPYTVYAGVNFVQTRTLDSCPAPAFDVLRFIFPPSMFTPAFEEKGGKKSGRRRSKNPHGNRVPLLMVLTTSSLQQGFGSSGTDGVSAQLRFTAPAEGVNFGVRGLVIDTLEFEITMTADGPAKRWTYQTTFVSHGARFVAQGGDDEDVPAEVPVSLLGSVETHGLPVVTLSGSLGNARITAVAGIPGAVATNLTFHTVAQAEKIPSGITGISGDESGAVGVTAPQWACFPLQCEGLVTLPGLPYSNNCTCILSLSDTVDDMLAVSQLRIALDRCSLSEVQAFCHACGGKDSGDNSSKPVAPMSALSSQRFSMCGVHVELAAFLEVAAAPLIKARSGRNNAILRGQGLLYIDNSVLQGATVEMDCVEDSVTVMATCSHSLRFGPIIMQGTEENPISLQLVLSGPLPSIRQAPQEQLQLCSTAGNAGATYSGSHQPCASYRMLIAGSAYVFGRQQLARVSLELLCSSDAGCLATLVAHSVSHSKLEAILQDSTVVLAWRYAQVTVDESSFRQALARELGSIPIVAALCAHGIPLACVVSSVTASPFDLATQRLSLRVKGLLFGASFDVLVAIASPDDGEDVWSVIAARACPEVVEQCEENLWASYANVVGCRLQAPQETEAQ</sequence>
<dbReference type="PROSITE" id="PS51642">
    <property type="entry name" value="HEMOPEXIN_2"/>
    <property type="match status" value="1"/>
</dbReference>
<dbReference type="Proteomes" id="UP000038009">
    <property type="component" value="Unassembled WGS sequence"/>
</dbReference>
<proteinExistence type="predicted"/>
<dbReference type="SUPFAM" id="SSF50923">
    <property type="entry name" value="Hemopexin-like domain"/>
    <property type="match status" value="1"/>
</dbReference>
<feature type="region of interest" description="Disordered" evidence="2">
    <location>
        <begin position="846"/>
        <end position="880"/>
    </location>
</feature>
<evidence type="ECO:0000313" key="4">
    <source>
        <dbReference type="Proteomes" id="UP000038009"/>
    </source>
</evidence>
<feature type="compositionally biased region" description="Polar residues" evidence="2">
    <location>
        <begin position="1549"/>
        <end position="1572"/>
    </location>
</feature>
<evidence type="ECO:0000256" key="2">
    <source>
        <dbReference type="SAM" id="MobiDB-lite"/>
    </source>
</evidence>
<protein>
    <submittedName>
        <fullName evidence="3">Uncharacterized protein</fullName>
    </submittedName>
</protein>
<feature type="compositionally biased region" description="Polar residues" evidence="2">
    <location>
        <begin position="1068"/>
        <end position="1100"/>
    </location>
</feature>
<dbReference type="InterPro" id="IPR018487">
    <property type="entry name" value="Hemopexin-like_repeat"/>
</dbReference>
<organism evidence="3 4">
    <name type="scientific">Leptomonas seymouri</name>
    <dbReference type="NCBI Taxonomy" id="5684"/>
    <lineage>
        <taxon>Eukaryota</taxon>
        <taxon>Discoba</taxon>
        <taxon>Euglenozoa</taxon>
        <taxon>Kinetoplastea</taxon>
        <taxon>Metakinetoplastina</taxon>
        <taxon>Trypanosomatida</taxon>
        <taxon>Trypanosomatidae</taxon>
        <taxon>Leishmaniinae</taxon>
        <taxon>Leptomonas</taxon>
    </lineage>
</organism>
<dbReference type="OMA" id="WFYPCLE"/>
<evidence type="ECO:0000256" key="1">
    <source>
        <dbReference type="PROSITE-ProRule" id="PRU01011"/>
    </source>
</evidence>
<gene>
    <name evidence="3" type="ORF">ABL78_6848</name>
</gene>
<feature type="region of interest" description="Disordered" evidence="2">
    <location>
        <begin position="3342"/>
        <end position="3361"/>
    </location>
</feature>
<dbReference type="Gene3D" id="2.110.10.10">
    <property type="entry name" value="Hemopexin-like domain"/>
    <property type="match status" value="1"/>
</dbReference>
<feature type="region of interest" description="Disordered" evidence="2">
    <location>
        <begin position="1343"/>
        <end position="1363"/>
    </location>
</feature>